<keyword evidence="1" id="KW-0812">Transmembrane</keyword>
<dbReference type="AlphaFoldDB" id="A0AA90NAR7"/>
<proteinExistence type="predicted"/>
<dbReference type="Proteomes" id="UP001178281">
    <property type="component" value="Unassembled WGS sequence"/>
</dbReference>
<feature type="transmembrane region" description="Helical" evidence="1">
    <location>
        <begin position="12"/>
        <end position="32"/>
    </location>
</feature>
<evidence type="ECO:0000313" key="3">
    <source>
        <dbReference type="Proteomes" id="UP001178281"/>
    </source>
</evidence>
<keyword evidence="3" id="KW-1185">Reference proteome</keyword>
<organism evidence="2 3">
    <name type="scientific">Tsukamurella strandjordii</name>
    <dbReference type="NCBI Taxonomy" id="147577"/>
    <lineage>
        <taxon>Bacteria</taxon>
        <taxon>Bacillati</taxon>
        <taxon>Actinomycetota</taxon>
        <taxon>Actinomycetes</taxon>
        <taxon>Mycobacteriales</taxon>
        <taxon>Tsukamurellaceae</taxon>
        <taxon>Tsukamurella</taxon>
    </lineage>
</organism>
<evidence type="ECO:0000256" key="1">
    <source>
        <dbReference type="SAM" id="Phobius"/>
    </source>
</evidence>
<gene>
    <name evidence="2" type="ORF">Q7X28_03820</name>
</gene>
<protein>
    <submittedName>
        <fullName evidence="2">Uncharacterized protein</fullName>
    </submittedName>
</protein>
<keyword evidence="1" id="KW-1133">Transmembrane helix</keyword>
<evidence type="ECO:0000313" key="2">
    <source>
        <dbReference type="EMBL" id="MDP0397047.1"/>
    </source>
</evidence>
<keyword evidence="1" id="KW-0472">Membrane</keyword>
<dbReference type="EMBL" id="JAUTIX010000001">
    <property type="protein sequence ID" value="MDP0397047.1"/>
    <property type="molecule type" value="Genomic_DNA"/>
</dbReference>
<dbReference type="RefSeq" id="WP_305110328.1">
    <property type="nucleotide sequence ID" value="NZ_JAUTIX010000001.1"/>
</dbReference>
<accession>A0AA90NAR7</accession>
<comment type="caution">
    <text evidence="2">The sequence shown here is derived from an EMBL/GenBank/DDBJ whole genome shotgun (WGS) entry which is preliminary data.</text>
</comment>
<sequence>MARDRVELGLPSGRGLSVIGFLLLFIGAIQAMRSDWPSAAAFLGGALVMISGDLDAETARRTARWLGVGLLAASAISYALIRQWYSVGMMAWSVAVLTPTIIAQRGLRSSMIPSESLVGMTVAEAMSRIGFDDDRAPHGLEEPTLVAVPDADVDPLSPSLIVTGVVVDDHEGAMTFGVAEPDRIPAEFDRNDLQRRLVEQVGGTPADILPLQVPDRLSKYRPRLM</sequence>
<reference evidence="2" key="1">
    <citation type="submission" date="2023-08" db="EMBL/GenBank/DDBJ databases">
        <title>The draft genome of Tsukamurella strandjordii strain 050030.</title>
        <authorList>
            <person name="Zhao F."/>
            <person name="Feng Y."/>
            <person name="Zong Z."/>
        </authorList>
    </citation>
    <scope>NUCLEOTIDE SEQUENCE</scope>
    <source>
        <strain evidence="2">050030</strain>
    </source>
</reference>
<name>A0AA90NAR7_9ACTN</name>
<feature type="transmembrane region" description="Helical" evidence="1">
    <location>
        <begin position="63"/>
        <end position="81"/>
    </location>
</feature>